<dbReference type="PANTHER" id="PTHR37315">
    <property type="entry name" value="UPF0311 PROTEIN BLR7842"/>
    <property type="match status" value="1"/>
</dbReference>
<evidence type="ECO:0000313" key="1">
    <source>
        <dbReference type="EMBL" id="KAJ9643666.1"/>
    </source>
</evidence>
<dbReference type="Proteomes" id="UP001172681">
    <property type="component" value="Unassembled WGS sequence"/>
</dbReference>
<dbReference type="EMBL" id="JAPDRN010000007">
    <property type="protein sequence ID" value="KAJ9643666.1"/>
    <property type="molecule type" value="Genomic_DNA"/>
</dbReference>
<reference evidence="1" key="1">
    <citation type="submission" date="2022-10" db="EMBL/GenBank/DDBJ databases">
        <title>Culturing micro-colonial fungi from biological soil crusts in the Mojave desert and describing Neophaeococcomyces mojavensis, and introducing the new genera and species Taxawa tesnikishii.</title>
        <authorList>
            <person name="Kurbessoian T."/>
            <person name="Stajich J.E."/>
        </authorList>
    </citation>
    <scope>NUCLEOTIDE SEQUENCE</scope>
    <source>
        <strain evidence="1">TK_35</strain>
    </source>
</reference>
<dbReference type="PANTHER" id="PTHR37315:SF1">
    <property type="entry name" value="UPF0311 PROTEIN BLR7842"/>
    <property type="match status" value="1"/>
</dbReference>
<protein>
    <submittedName>
        <fullName evidence="1">Uncharacterized protein</fullName>
    </submittedName>
</protein>
<name>A0AA38YBZ8_9EURO</name>
<dbReference type="InterPro" id="IPR020915">
    <property type="entry name" value="UPF0311"/>
</dbReference>
<comment type="caution">
    <text evidence="1">The sequence shown here is derived from an EMBL/GenBank/DDBJ whole genome shotgun (WGS) entry which is preliminary data.</text>
</comment>
<proteinExistence type="predicted"/>
<evidence type="ECO:0000313" key="2">
    <source>
        <dbReference type="Proteomes" id="UP001172681"/>
    </source>
</evidence>
<dbReference type="AlphaFoldDB" id="A0AA38YBZ8"/>
<organism evidence="1 2">
    <name type="scientific">Knufia peltigerae</name>
    <dbReference type="NCBI Taxonomy" id="1002370"/>
    <lineage>
        <taxon>Eukaryota</taxon>
        <taxon>Fungi</taxon>
        <taxon>Dikarya</taxon>
        <taxon>Ascomycota</taxon>
        <taxon>Pezizomycotina</taxon>
        <taxon>Eurotiomycetes</taxon>
        <taxon>Chaetothyriomycetidae</taxon>
        <taxon>Chaetothyriales</taxon>
        <taxon>Trichomeriaceae</taxon>
        <taxon>Knufia</taxon>
    </lineage>
</organism>
<accession>A0AA38YBZ8</accession>
<dbReference type="Gene3D" id="2.40.160.20">
    <property type="match status" value="1"/>
</dbReference>
<keyword evidence="2" id="KW-1185">Reference proteome</keyword>
<gene>
    <name evidence="1" type="ORF">H2204_001811</name>
</gene>
<sequence length="163" mass="18229">MAPTLKHIFTMREYLHPDLAVVGPNYTGATRLMANVTSGFIKFEDSGVKADIVPPGGDWPLIDYNANCVHIDARARAKTDKGEIYIRYTGMIMIDEGTKKILDNAAEIKSTNFGDTNWFTRLDVETTDQSLKWLETSALVGQGRWHIDEGGLAAEYLVYKLEN</sequence>
<dbReference type="Pfam" id="PF11578">
    <property type="entry name" value="DUF3237"/>
    <property type="match status" value="1"/>
</dbReference>